<sequence length="655" mass="74278">MSISTRVLRKFQGDRDFPANNADDGSDAEEAPFSGGARKKQLNVNRYDLLNQQSQSESEVKEDDDDENDQEASNANASDTRVSTKRKKKKKRKKSQSCQKQSSDDVDEIDKTVKEVNAILGETDFKPTQVKEVPGNSVRKGILSVEYKHLNPSNELKRIFGPKILLNENSKRRGRGHLHSRSSCLVTPKDHWPLPYQKLGLSMKFLETKDDCQYFAFEHSNAYQNLEKKFLEAVESLDPDNLVSIANNHPYHLDTLIQLSDICKLSEDMATAAELIERALYSLETAFHPLFNIAKGNCRLDYRRQENRALYVTLFKHLVFVGQRACYRTALEFCKLILSLSPEEDPLAIVLAMDFYALRSREFTWLLQFIEETESERHLTQLPNMAFAKAVALYQLSDPNSSAALQDALIMFPGVLYPLLEKCSVQPDPKTRSHSFFMNAASSQPPALNCLVQLYIHRSYHIWKESEILNWLEKNTLKVLERVDNKDPIVEEYAEKRKRRYEAKSPRAIDRHIFLSDIKEVTAVLAENATIGTTFSFDPLPPVDSINIYTRVERSPRQYEHSSPLALFFRSLNPNFGVPAEAANGNDRGELDVEEGAVGRAHLHHSFTSLLDAMTNLLSNFRTIQALPAADDGLGESSGDTGYDEDGDGSFERQV</sequence>
<organism evidence="2">
    <name type="scientific">Menopon gallinae</name>
    <name type="common">poultry shaft louse</name>
    <dbReference type="NCBI Taxonomy" id="328185"/>
    <lineage>
        <taxon>Eukaryota</taxon>
        <taxon>Metazoa</taxon>
        <taxon>Ecdysozoa</taxon>
        <taxon>Arthropoda</taxon>
        <taxon>Hexapoda</taxon>
        <taxon>Insecta</taxon>
        <taxon>Pterygota</taxon>
        <taxon>Neoptera</taxon>
        <taxon>Paraneoptera</taxon>
        <taxon>Psocodea</taxon>
        <taxon>Troctomorpha</taxon>
        <taxon>Phthiraptera</taxon>
        <taxon>Amblycera</taxon>
        <taxon>Menoponidae</taxon>
        <taxon>Menopon</taxon>
    </lineage>
</organism>
<dbReference type="PANTHER" id="PTHR22684:SF0">
    <property type="entry name" value="RIBOSOME QUALITY CONTROL COMPLEX SUBUNIT TCF25"/>
    <property type="match status" value="1"/>
</dbReference>
<accession>A0AAW2IDX3</accession>
<dbReference type="PANTHER" id="PTHR22684">
    <property type="entry name" value="NULP1-RELATED"/>
    <property type="match status" value="1"/>
</dbReference>
<feature type="region of interest" description="Disordered" evidence="1">
    <location>
        <begin position="1"/>
        <end position="106"/>
    </location>
</feature>
<dbReference type="AlphaFoldDB" id="A0AAW2IDX3"/>
<proteinExistence type="predicted"/>
<dbReference type="GO" id="GO:1990112">
    <property type="term" value="C:RQC complex"/>
    <property type="evidence" value="ECO:0007669"/>
    <property type="project" value="TreeGrafter"/>
</dbReference>
<name>A0AAW2IDX3_9NEOP</name>
<reference evidence="2" key="1">
    <citation type="journal article" date="2024" name="Gigascience">
        <title>Chromosome-level genome of the poultry shaft louse Menopon gallinae provides insight into the host-switching and adaptive evolution of parasitic lice.</title>
        <authorList>
            <person name="Xu Y."/>
            <person name="Ma L."/>
            <person name="Liu S."/>
            <person name="Liang Y."/>
            <person name="Liu Q."/>
            <person name="He Z."/>
            <person name="Tian L."/>
            <person name="Duan Y."/>
            <person name="Cai W."/>
            <person name="Li H."/>
            <person name="Song F."/>
        </authorList>
    </citation>
    <scope>NUCLEOTIDE SEQUENCE</scope>
    <source>
        <strain evidence="2">Cailab_2023a</strain>
    </source>
</reference>
<feature type="compositionally biased region" description="Acidic residues" evidence="1">
    <location>
        <begin position="60"/>
        <end position="70"/>
    </location>
</feature>
<dbReference type="EMBL" id="JARGDH010000001">
    <property type="protein sequence ID" value="KAL0280404.1"/>
    <property type="molecule type" value="Genomic_DNA"/>
</dbReference>
<evidence type="ECO:0008006" key="3">
    <source>
        <dbReference type="Google" id="ProtNLM"/>
    </source>
</evidence>
<feature type="region of interest" description="Disordered" evidence="1">
    <location>
        <begin position="630"/>
        <end position="655"/>
    </location>
</feature>
<protein>
    <recommendedName>
        <fullName evidence="3">Transcription factor 25</fullName>
    </recommendedName>
</protein>
<dbReference type="Pfam" id="PF04910">
    <property type="entry name" value="Tcf25"/>
    <property type="match status" value="1"/>
</dbReference>
<gene>
    <name evidence="2" type="ORF">PYX00_001701</name>
</gene>
<dbReference type="InterPro" id="IPR006994">
    <property type="entry name" value="TCF25/Rqc1"/>
</dbReference>
<feature type="compositionally biased region" description="Low complexity" evidence="1">
    <location>
        <begin position="71"/>
        <end position="81"/>
    </location>
</feature>
<evidence type="ECO:0000256" key="1">
    <source>
        <dbReference type="SAM" id="MobiDB-lite"/>
    </source>
</evidence>
<feature type="compositionally biased region" description="Basic residues" evidence="1">
    <location>
        <begin position="83"/>
        <end position="95"/>
    </location>
</feature>
<comment type="caution">
    <text evidence="2">The sequence shown here is derived from an EMBL/GenBank/DDBJ whole genome shotgun (WGS) entry which is preliminary data.</text>
</comment>
<evidence type="ECO:0000313" key="2">
    <source>
        <dbReference type="EMBL" id="KAL0280404.1"/>
    </source>
</evidence>